<dbReference type="InterPro" id="IPR001356">
    <property type="entry name" value="HD"/>
</dbReference>
<dbReference type="AlphaFoldDB" id="A0A165C1M2"/>
<dbReference type="RefSeq" id="XP_040759779.1">
    <property type="nucleotide sequence ID" value="XM_040914695.1"/>
</dbReference>
<keyword evidence="3" id="KW-1185">Reference proteome</keyword>
<organism evidence="2 3">
    <name type="scientific">Laetiporus sulphureus 93-53</name>
    <dbReference type="NCBI Taxonomy" id="1314785"/>
    <lineage>
        <taxon>Eukaryota</taxon>
        <taxon>Fungi</taxon>
        <taxon>Dikarya</taxon>
        <taxon>Basidiomycota</taxon>
        <taxon>Agaricomycotina</taxon>
        <taxon>Agaricomycetes</taxon>
        <taxon>Polyporales</taxon>
        <taxon>Laetiporus</taxon>
    </lineage>
</organism>
<dbReference type="GeneID" id="63831722"/>
<dbReference type="CDD" id="cd00086">
    <property type="entry name" value="homeodomain"/>
    <property type="match status" value="1"/>
</dbReference>
<dbReference type="OrthoDB" id="2803250at2759"/>
<feature type="region of interest" description="Disordered" evidence="1">
    <location>
        <begin position="100"/>
        <end position="152"/>
    </location>
</feature>
<dbReference type="Gene3D" id="1.10.10.60">
    <property type="entry name" value="Homeodomain-like"/>
    <property type="match status" value="1"/>
</dbReference>
<dbReference type="EMBL" id="KV427656">
    <property type="protein sequence ID" value="KZT02039.1"/>
    <property type="molecule type" value="Genomic_DNA"/>
</dbReference>
<sequence length="285" mass="31733">MSAASVLPYSSASGTPLRSIQIIEVPGCRSLQQEASCCPDCCQTCGRQEAADALMMLSSAPVHSASGSRPPCIQDNAATSSTIDILALVKQASQLMTAMVDQQSTQPAPQTTRNLRPRAPEEKKRTTGKSKSLMKKDLPRARARSSVPEDKQAVRSQLKAKAIAIKCATAPTPYQAYIMTWIFEHITPYPDIHWRSMIAVAINWSLLRTTRWFENQRRCLNRSEGKEWAARSGALVPTMVEERWVRVWPTASTEHNARLSWTDETFKGVLHQLIEEQRPNFGAKP</sequence>
<proteinExistence type="predicted"/>
<evidence type="ECO:0008006" key="4">
    <source>
        <dbReference type="Google" id="ProtNLM"/>
    </source>
</evidence>
<protein>
    <recommendedName>
        <fullName evidence="4">Homeobox domain-containing protein</fullName>
    </recommendedName>
</protein>
<dbReference type="SUPFAM" id="SSF46689">
    <property type="entry name" value="Homeodomain-like"/>
    <property type="match status" value="1"/>
</dbReference>
<dbReference type="InParanoid" id="A0A165C1M2"/>
<dbReference type="Proteomes" id="UP000076871">
    <property type="component" value="Unassembled WGS sequence"/>
</dbReference>
<evidence type="ECO:0000313" key="2">
    <source>
        <dbReference type="EMBL" id="KZT02039.1"/>
    </source>
</evidence>
<gene>
    <name evidence="2" type="ORF">LAESUDRAFT_815505</name>
</gene>
<feature type="compositionally biased region" description="Polar residues" evidence="1">
    <location>
        <begin position="100"/>
        <end position="114"/>
    </location>
</feature>
<accession>A0A165C1M2</accession>
<dbReference type="InterPro" id="IPR009057">
    <property type="entry name" value="Homeodomain-like_sf"/>
</dbReference>
<evidence type="ECO:0000313" key="3">
    <source>
        <dbReference type="Proteomes" id="UP000076871"/>
    </source>
</evidence>
<reference evidence="2 3" key="1">
    <citation type="journal article" date="2016" name="Mol. Biol. Evol.">
        <title>Comparative Genomics of Early-Diverging Mushroom-Forming Fungi Provides Insights into the Origins of Lignocellulose Decay Capabilities.</title>
        <authorList>
            <person name="Nagy L.G."/>
            <person name="Riley R."/>
            <person name="Tritt A."/>
            <person name="Adam C."/>
            <person name="Daum C."/>
            <person name="Floudas D."/>
            <person name="Sun H."/>
            <person name="Yadav J.S."/>
            <person name="Pangilinan J."/>
            <person name="Larsson K.H."/>
            <person name="Matsuura K."/>
            <person name="Barry K."/>
            <person name="Labutti K."/>
            <person name="Kuo R."/>
            <person name="Ohm R.A."/>
            <person name="Bhattacharya S.S."/>
            <person name="Shirouzu T."/>
            <person name="Yoshinaga Y."/>
            <person name="Martin F.M."/>
            <person name="Grigoriev I.V."/>
            <person name="Hibbett D.S."/>
        </authorList>
    </citation>
    <scope>NUCLEOTIDE SEQUENCE [LARGE SCALE GENOMIC DNA]</scope>
    <source>
        <strain evidence="2 3">93-53</strain>
    </source>
</reference>
<name>A0A165C1M2_9APHY</name>
<dbReference type="GO" id="GO:0003677">
    <property type="term" value="F:DNA binding"/>
    <property type="evidence" value="ECO:0007669"/>
    <property type="project" value="InterPro"/>
</dbReference>
<evidence type="ECO:0000256" key="1">
    <source>
        <dbReference type="SAM" id="MobiDB-lite"/>
    </source>
</evidence>